<feature type="compositionally biased region" description="Basic and acidic residues" evidence="1">
    <location>
        <begin position="94"/>
        <end position="112"/>
    </location>
</feature>
<feature type="compositionally biased region" description="Basic residues" evidence="1">
    <location>
        <begin position="113"/>
        <end position="145"/>
    </location>
</feature>
<evidence type="ECO:0000313" key="3">
    <source>
        <dbReference type="EMBL" id="GMA86049.1"/>
    </source>
</evidence>
<dbReference type="SUPFAM" id="SSF140990">
    <property type="entry name" value="FtsH protease domain-like"/>
    <property type="match status" value="1"/>
</dbReference>
<feature type="region of interest" description="Disordered" evidence="1">
    <location>
        <begin position="94"/>
        <end position="173"/>
    </location>
</feature>
<sequence length="225" mass="24638">MTQVGIGQPVTYTAHEERLIATHEAGHATVAWLVAPTRRLEVLTIIKRGDALGLLAHDDGEEVFTQSRTEMLGLMQIAMGGQVAEEPVLRRRVDRPGRRPAVRHEGRGEHGGRGRHGRHPHLVRGGRAGCVRRRRDRRQGARRLGRTPDGRGPAAGPARRRPRACWARTGTSSRRCATRCSTGTRLIGHDITDVLEAARAARADAVRVIDLTEAADRVADRPAAD</sequence>
<proteinExistence type="predicted"/>
<dbReference type="Proteomes" id="UP001157017">
    <property type="component" value="Unassembled WGS sequence"/>
</dbReference>
<name>A0ABQ6JF59_9ACTN</name>
<dbReference type="EMBL" id="BSUZ01000001">
    <property type="protein sequence ID" value="GMA86049.1"/>
    <property type="molecule type" value="Genomic_DNA"/>
</dbReference>
<accession>A0ABQ6JF59</accession>
<keyword evidence="4" id="KW-1185">Reference proteome</keyword>
<dbReference type="Pfam" id="PF01434">
    <property type="entry name" value="Peptidase_M41"/>
    <property type="match status" value="1"/>
</dbReference>
<comment type="caution">
    <text evidence="3">The sequence shown here is derived from an EMBL/GenBank/DDBJ whole genome shotgun (WGS) entry which is preliminary data.</text>
</comment>
<evidence type="ECO:0000259" key="2">
    <source>
        <dbReference type="Pfam" id="PF01434"/>
    </source>
</evidence>
<organism evidence="3 4">
    <name type="scientific">Angustibacter aerolatus</name>
    <dbReference type="NCBI Taxonomy" id="1162965"/>
    <lineage>
        <taxon>Bacteria</taxon>
        <taxon>Bacillati</taxon>
        <taxon>Actinomycetota</taxon>
        <taxon>Actinomycetes</taxon>
        <taxon>Kineosporiales</taxon>
        <taxon>Kineosporiaceae</taxon>
    </lineage>
</organism>
<evidence type="ECO:0000313" key="4">
    <source>
        <dbReference type="Proteomes" id="UP001157017"/>
    </source>
</evidence>
<feature type="domain" description="Peptidase M41" evidence="2">
    <location>
        <begin position="13"/>
        <end position="89"/>
    </location>
</feature>
<dbReference type="InterPro" id="IPR037219">
    <property type="entry name" value="Peptidase_M41-like"/>
</dbReference>
<reference evidence="4" key="1">
    <citation type="journal article" date="2019" name="Int. J. Syst. Evol. Microbiol.">
        <title>The Global Catalogue of Microorganisms (GCM) 10K type strain sequencing project: providing services to taxonomists for standard genome sequencing and annotation.</title>
        <authorList>
            <consortium name="The Broad Institute Genomics Platform"/>
            <consortium name="The Broad Institute Genome Sequencing Center for Infectious Disease"/>
            <person name="Wu L."/>
            <person name="Ma J."/>
        </authorList>
    </citation>
    <scope>NUCLEOTIDE SEQUENCE [LARGE SCALE GENOMIC DNA]</scope>
    <source>
        <strain evidence="4">NBRC 108730</strain>
    </source>
</reference>
<dbReference type="InterPro" id="IPR000642">
    <property type="entry name" value="Peptidase_M41"/>
</dbReference>
<protein>
    <recommendedName>
        <fullName evidence="2">Peptidase M41 domain-containing protein</fullName>
    </recommendedName>
</protein>
<dbReference type="Gene3D" id="1.20.58.760">
    <property type="entry name" value="Peptidase M41"/>
    <property type="match status" value="1"/>
</dbReference>
<evidence type="ECO:0000256" key="1">
    <source>
        <dbReference type="SAM" id="MobiDB-lite"/>
    </source>
</evidence>
<gene>
    <name evidence="3" type="ORF">GCM10025868_12990</name>
</gene>